<proteinExistence type="predicted"/>
<dbReference type="AlphaFoldDB" id="A0A6G1CZL5"/>
<organism evidence="1 2">
    <name type="scientific">Oryza meyeriana var. granulata</name>
    <dbReference type="NCBI Taxonomy" id="110450"/>
    <lineage>
        <taxon>Eukaryota</taxon>
        <taxon>Viridiplantae</taxon>
        <taxon>Streptophyta</taxon>
        <taxon>Embryophyta</taxon>
        <taxon>Tracheophyta</taxon>
        <taxon>Spermatophyta</taxon>
        <taxon>Magnoliopsida</taxon>
        <taxon>Liliopsida</taxon>
        <taxon>Poales</taxon>
        <taxon>Poaceae</taxon>
        <taxon>BOP clade</taxon>
        <taxon>Oryzoideae</taxon>
        <taxon>Oryzeae</taxon>
        <taxon>Oryzinae</taxon>
        <taxon>Oryza</taxon>
        <taxon>Oryza meyeriana</taxon>
    </lineage>
</organism>
<protein>
    <submittedName>
        <fullName evidence="1">Uncharacterized protein</fullName>
    </submittedName>
</protein>
<accession>A0A6G1CZL5</accession>
<evidence type="ECO:0000313" key="2">
    <source>
        <dbReference type="Proteomes" id="UP000479710"/>
    </source>
</evidence>
<sequence>MWRFDMGCGPYKKEEKSSGLIPLLEQKKKVNVRDSIGKGTTDVLLVWHIATSIFQVRCPTASSSSDSDGNSNKVVATHLSGYCAYLVAYCPELLPDDD</sequence>
<dbReference type="Proteomes" id="UP000479710">
    <property type="component" value="Unassembled WGS sequence"/>
</dbReference>
<evidence type="ECO:0000313" key="1">
    <source>
        <dbReference type="EMBL" id="KAF0905550.1"/>
    </source>
</evidence>
<comment type="caution">
    <text evidence="1">The sequence shown here is derived from an EMBL/GenBank/DDBJ whole genome shotgun (WGS) entry which is preliminary data.</text>
</comment>
<reference evidence="1 2" key="1">
    <citation type="submission" date="2019-11" db="EMBL/GenBank/DDBJ databases">
        <title>Whole genome sequence of Oryza granulata.</title>
        <authorList>
            <person name="Li W."/>
        </authorList>
    </citation>
    <scope>NUCLEOTIDE SEQUENCE [LARGE SCALE GENOMIC DNA]</scope>
    <source>
        <strain evidence="2">cv. Menghai</strain>
        <tissue evidence="1">Leaf</tissue>
    </source>
</reference>
<keyword evidence="2" id="KW-1185">Reference proteome</keyword>
<name>A0A6G1CZL5_9ORYZ</name>
<gene>
    <name evidence="1" type="ORF">E2562_007347</name>
</gene>
<dbReference type="EMBL" id="SPHZ02000007">
    <property type="protein sequence ID" value="KAF0905550.1"/>
    <property type="molecule type" value="Genomic_DNA"/>
</dbReference>